<proteinExistence type="predicted"/>
<sequence>MKKYLLLLLAVTFIACSKDEGYGGLATISGRVYAKDYNSNGVLVSENYLGGVKVYISAHNDTSFYDDVDTSFDGSFKFDFLQEGTYDIWVFGDCDSCPWDQNYVLKTIEVNSRKANVTVEDFVITI</sequence>
<dbReference type="InterPro" id="IPR013783">
    <property type="entry name" value="Ig-like_fold"/>
</dbReference>
<dbReference type="Gene3D" id="2.60.40.10">
    <property type="entry name" value="Immunoglobulins"/>
    <property type="match status" value="1"/>
</dbReference>
<dbReference type="SUPFAM" id="SSF117074">
    <property type="entry name" value="Hypothetical protein PA1324"/>
    <property type="match status" value="1"/>
</dbReference>
<gene>
    <name evidence="1" type="ORF">IP98_00867</name>
</gene>
<comment type="caution">
    <text evidence="1">The sequence shown here is derived from an EMBL/GenBank/DDBJ whole genome shotgun (WGS) entry which is preliminary data.</text>
</comment>
<accession>V6RWI0</accession>
<reference evidence="1 2" key="1">
    <citation type="journal article" date="2015" name="Stand. Genomic Sci.">
        <title>Genomic Encyclopedia of Bacterial and Archaeal Type Strains, Phase III: the genomes of soil and plant-associated and newly described type strains.</title>
        <authorList>
            <person name="Whitman W.B."/>
            <person name="Woyke T."/>
            <person name="Klenk H.P."/>
            <person name="Zhou Y."/>
            <person name="Lilburn T.G."/>
            <person name="Beck B.J."/>
            <person name="De Vos P."/>
            <person name="Vandamme P."/>
            <person name="Eisen J.A."/>
            <person name="Garrity G."/>
            <person name="Hugenholtz P."/>
            <person name="Kyrpides N.C."/>
        </authorList>
    </citation>
    <scope>NUCLEOTIDE SEQUENCE [LARGE SCALE GENOMIC DNA]</scope>
    <source>
        <strain evidence="1 2">CGMCC 1.7270</strain>
    </source>
</reference>
<dbReference type="Proteomes" id="UP000319848">
    <property type="component" value="Unassembled WGS sequence"/>
</dbReference>
<organism evidence="1 2">
    <name type="scientific">Flavobacterium cauense R2A-7</name>
    <dbReference type="NCBI Taxonomy" id="1341154"/>
    <lineage>
        <taxon>Bacteria</taxon>
        <taxon>Pseudomonadati</taxon>
        <taxon>Bacteroidota</taxon>
        <taxon>Flavobacteriia</taxon>
        <taxon>Flavobacteriales</taxon>
        <taxon>Flavobacteriaceae</taxon>
        <taxon>Flavobacterium</taxon>
    </lineage>
</organism>
<dbReference type="OrthoDB" id="1492833at2"/>
<evidence type="ECO:0000313" key="2">
    <source>
        <dbReference type="Proteomes" id="UP000319848"/>
    </source>
</evidence>
<keyword evidence="2" id="KW-1185">Reference proteome</keyword>
<name>V6RWI0_9FLAO</name>
<dbReference type="AlphaFoldDB" id="V6RWI0"/>
<dbReference type="RefSeq" id="WP_023571357.1">
    <property type="nucleotide sequence ID" value="NZ_AVBI01000019.1"/>
</dbReference>
<protein>
    <submittedName>
        <fullName evidence="1">Uncharacterized protein DUF3823</fullName>
    </submittedName>
</protein>
<dbReference type="EMBL" id="VLKQ01000003">
    <property type="protein sequence ID" value="TWI13721.1"/>
    <property type="molecule type" value="Genomic_DNA"/>
</dbReference>
<evidence type="ECO:0000313" key="1">
    <source>
        <dbReference type="EMBL" id="TWI13721.1"/>
    </source>
</evidence>
<dbReference type="PROSITE" id="PS51257">
    <property type="entry name" value="PROKAR_LIPOPROTEIN"/>
    <property type="match status" value="1"/>
</dbReference>